<sequence length="32" mass="3697">MSTTEYASDALVSADWVEDHLEENTAWVTRIR</sequence>
<dbReference type="Proteomes" id="UP000075321">
    <property type="component" value="Unassembled WGS sequence"/>
</dbReference>
<dbReference type="AlphaFoldDB" id="A0A151A8M9"/>
<evidence type="ECO:0000313" key="2">
    <source>
        <dbReference type="Proteomes" id="UP000075321"/>
    </source>
</evidence>
<evidence type="ECO:0000313" key="1">
    <source>
        <dbReference type="EMBL" id="KYH24031.1"/>
    </source>
</evidence>
<gene>
    <name evidence="1" type="ORF">HAPAU_41100</name>
</gene>
<dbReference type="PATRIC" id="fig|1008153.3.peg.4402"/>
<organism evidence="1 2">
    <name type="scientific">Halalkalicoccus paucihalophilus</name>
    <dbReference type="NCBI Taxonomy" id="1008153"/>
    <lineage>
        <taxon>Archaea</taxon>
        <taxon>Methanobacteriati</taxon>
        <taxon>Methanobacteriota</taxon>
        <taxon>Stenosarchaea group</taxon>
        <taxon>Halobacteria</taxon>
        <taxon>Halobacteriales</taxon>
        <taxon>Halococcaceae</taxon>
        <taxon>Halalkalicoccus</taxon>
    </lineage>
</organism>
<proteinExistence type="predicted"/>
<dbReference type="EMBL" id="LTAZ01000017">
    <property type="protein sequence ID" value="KYH24031.1"/>
    <property type="molecule type" value="Genomic_DNA"/>
</dbReference>
<reference evidence="1 2" key="1">
    <citation type="submission" date="2016-02" db="EMBL/GenBank/DDBJ databases">
        <title>Genome sequence of Halalkalicoccus paucihalophilus DSM 24557.</title>
        <authorList>
            <person name="Poehlein A."/>
            <person name="Daniel R."/>
        </authorList>
    </citation>
    <scope>NUCLEOTIDE SEQUENCE [LARGE SCALE GENOMIC DNA]</scope>
    <source>
        <strain evidence="1 2">DSM 24557</strain>
    </source>
</reference>
<keyword evidence="2" id="KW-1185">Reference proteome</keyword>
<protein>
    <submittedName>
        <fullName evidence="1">Uncharacterized protein</fullName>
    </submittedName>
</protein>
<comment type="caution">
    <text evidence="1">The sequence shown here is derived from an EMBL/GenBank/DDBJ whole genome shotgun (WGS) entry which is preliminary data.</text>
</comment>
<name>A0A151A8M9_9EURY</name>
<accession>A0A151A8M9</accession>